<protein>
    <submittedName>
        <fullName evidence="2">Uncharacterized protein</fullName>
    </submittedName>
</protein>
<proteinExistence type="predicted"/>
<evidence type="ECO:0000313" key="3">
    <source>
        <dbReference type="Proteomes" id="UP000603200"/>
    </source>
</evidence>
<organism evidence="2 3">
    <name type="scientific">Winogradskya humida</name>
    <dbReference type="NCBI Taxonomy" id="113566"/>
    <lineage>
        <taxon>Bacteria</taxon>
        <taxon>Bacillati</taxon>
        <taxon>Actinomycetota</taxon>
        <taxon>Actinomycetes</taxon>
        <taxon>Micromonosporales</taxon>
        <taxon>Micromonosporaceae</taxon>
        <taxon>Winogradskya</taxon>
    </lineage>
</organism>
<evidence type="ECO:0000256" key="1">
    <source>
        <dbReference type="SAM" id="MobiDB-lite"/>
    </source>
</evidence>
<comment type="caution">
    <text evidence="2">The sequence shown here is derived from an EMBL/GenBank/DDBJ whole genome shotgun (WGS) entry which is preliminary data.</text>
</comment>
<sequence length="111" mass="11441">MIIAAVLVGAGVAGVLVNEGLDRAEKWVSIVVGVLPLTLAAAAWHATRTTQTPARATQTPARVTQAPARRATRAAGPGIAQTGKYRVDVHNSQGVAVGDHATQHNSFDDAP</sequence>
<dbReference type="RefSeq" id="WP_203835760.1">
    <property type="nucleotide sequence ID" value="NZ_BAAATV010000003.1"/>
</dbReference>
<name>A0ABQ3ZIS2_9ACTN</name>
<dbReference type="EMBL" id="BOMN01000020">
    <property type="protein sequence ID" value="GIE18490.1"/>
    <property type="molecule type" value="Genomic_DNA"/>
</dbReference>
<keyword evidence="3" id="KW-1185">Reference proteome</keyword>
<accession>A0ABQ3ZIS2</accession>
<feature type="compositionally biased region" description="Low complexity" evidence="1">
    <location>
        <begin position="49"/>
        <end position="77"/>
    </location>
</feature>
<dbReference type="Proteomes" id="UP000603200">
    <property type="component" value="Unassembled WGS sequence"/>
</dbReference>
<gene>
    <name evidence="2" type="ORF">Ahu01nite_015920</name>
</gene>
<evidence type="ECO:0000313" key="2">
    <source>
        <dbReference type="EMBL" id="GIE18490.1"/>
    </source>
</evidence>
<reference evidence="2 3" key="1">
    <citation type="submission" date="2021-01" db="EMBL/GenBank/DDBJ databases">
        <title>Whole genome shotgun sequence of Actinoplanes humidus NBRC 14915.</title>
        <authorList>
            <person name="Komaki H."/>
            <person name="Tamura T."/>
        </authorList>
    </citation>
    <scope>NUCLEOTIDE SEQUENCE [LARGE SCALE GENOMIC DNA]</scope>
    <source>
        <strain evidence="2 3">NBRC 14915</strain>
    </source>
</reference>
<feature type="region of interest" description="Disordered" evidence="1">
    <location>
        <begin position="49"/>
        <end position="83"/>
    </location>
</feature>